<keyword evidence="1" id="KW-0472">Membrane</keyword>
<dbReference type="PANTHER" id="PTHR30572:SF4">
    <property type="entry name" value="ABC TRANSPORTER PERMEASE YTRF"/>
    <property type="match status" value="1"/>
</dbReference>
<dbReference type="GO" id="GO:0005886">
    <property type="term" value="C:plasma membrane"/>
    <property type="evidence" value="ECO:0007669"/>
    <property type="project" value="TreeGrafter"/>
</dbReference>
<proteinExistence type="predicted"/>
<evidence type="ECO:0000256" key="1">
    <source>
        <dbReference type="SAM" id="Phobius"/>
    </source>
</evidence>
<organism evidence="2">
    <name type="scientific">marine sediment metagenome</name>
    <dbReference type="NCBI Taxonomy" id="412755"/>
    <lineage>
        <taxon>unclassified sequences</taxon>
        <taxon>metagenomes</taxon>
        <taxon>ecological metagenomes</taxon>
    </lineage>
</organism>
<keyword evidence="1" id="KW-0812">Transmembrane</keyword>
<keyword evidence="1" id="KW-1133">Transmembrane helix</keyword>
<evidence type="ECO:0008006" key="3">
    <source>
        <dbReference type="Google" id="ProtNLM"/>
    </source>
</evidence>
<evidence type="ECO:0000313" key="2">
    <source>
        <dbReference type="EMBL" id="KKK69913.1"/>
    </source>
</evidence>
<feature type="transmembrane region" description="Helical" evidence="1">
    <location>
        <begin position="357"/>
        <end position="379"/>
    </location>
</feature>
<feature type="transmembrane region" description="Helical" evidence="1">
    <location>
        <begin position="304"/>
        <end position="321"/>
    </location>
</feature>
<sequence length="380" mass="42729">KSTQFFIVSRELIRKSKRVSAPFIVLTLTIALAIMSSIAIETSNIYFYESARYEVGSDLRIDIRPAFERVNPYENELYLLNKDEFPEIDYVTGIYIDTRAFFIPEGRDISIYTPDRIRQDVVYFKETPISAIFIDVESYPSTAFWRNDFFLGEVSGEEIFNQFKLNPNISVIIDEQSAKEKNLAVGDIVSFVAGRTNIYNGTKTIIGIARYFSPGLDSRDERFVISSTQSISDEFSISNSKPVSTYLIKTNTNEFNPKLMFRKAKLNPGGHGFSLGSITSSDVYFGEDSDEGRQFESLIKILRLNFYYASLIVFIGFFLVFELKVTENAKDISVLKALGLGGFSVVNLILLEGIITILVAGFTGTIIGFFSGVVLNSLLP</sequence>
<protein>
    <recommendedName>
        <fullName evidence="3">ABC3 transporter permease protein domain-containing protein</fullName>
    </recommendedName>
</protein>
<comment type="caution">
    <text evidence="2">The sequence shown here is derived from an EMBL/GenBank/DDBJ whole genome shotgun (WGS) entry which is preliminary data.</text>
</comment>
<dbReference type="GO" id="GO:0022857">
    <property type="term" value="F:transmembrane transporter activity"/>
    <property type="evidence" value="ECO:0007669"/>
    <property type="project" value="TreeGrafter"/>
</dbReference>
<dbReference type="AlphaFoldDB" id="A0A0F8XLV5"/>
<feature type="transmembrane region" description="Helical" evidence="1">
    <location>
        <begin position="333"/>
        <end position="351"/>
    </location>
</feature>
<reference evidence="2" key="1">
    <citation type="journal article" date="2015" name="Nature">
        <title>Complex archaea that bridge the gap between prokaryotes and eukaryotes.</title>
        <authorList>
            <person name="Spang A."/>
            <person name="Saw J.H."/>
            <person name="Jorgensen S.L."/>
            <person name="Zaremba-Niedzwiedzka K."/>
            <person name="Martijn J."/>
            <person name="Lind A.E."/>
            <person name="van Eijk R."/>
            <person name="Schleper C."/>
            <person name="Guy L."/>
            <person name="Ettema T.J."/>
        </authorList>
    </citation>
    <scope>NUCLEOTIDE SEQUENCE</scope>
</reference>
<feature type="non-terminal residue" evidence="2">
    <location>
        <position position="380"/>
    </location>
</feature>
<gene>
    <name evidence="2" type="ORF">LCGC14_2929280</name>
</gene>
<feature type="transmembrane region" description="Helical" evidence="1">
    <location>
        <begin position="21"/>
        <end position="40"/>
    </location>
</feature>
<accession>A0A0F8XLV5</accession>
<feature type="non-terminal residue" evidence="2">
    <location>
        <position position="1"/>
    </location>
</feature>
<dbReference type="EMBL" id="LAZR01058429">
    <property type="protein sequence ID" value="KKK69913.1"/>
    <property type="molecule type" value="Genomic_DNA"/>
</dbReference>
<dbReference type="PANTHER" id="PTHR30572">
    <property type="entry name" value="MEMBRANE COMPONENT OF TRANSPORTER-RELATED"/>
    <property type="match status" value="1"/>
</dbReference>
<name>A0A0F8XLV5_9ZZZZ</name>
<dbReference type="InterPro" id="IPR050250">
    <property type="entry name" value="Macrolide_Exporter_MacB"/>
</dbReference>